<sequence>MPNTPNLPIIQQLNCPNPTNLCKPYLNFPLPSSVYGTYLPAPPGTSKSKMMYPPTFLLDFQLSIAASIILFLLFLLHSALSYRTSSLFPCIAIYSSLAMSVGFVLRSVPLSDPDASYFAQSNLRIASFFLLSCPLSVVAIMLMMTYTRLTFWLTPPEERTRKTTILPMRWQTTILAAPQIVADTLVFVGTEPVLDLALPWPMLVGKALGALAWVFFAGMVMRYVRLAKKRGWDGQKKGGRKMGLGLGVCSGLLVVSILSLSLHRKAKDKRRKANRKKKVVAIYRNVDWFLGEYMFYLQYLLEFVPAGLILIIMAVCHPGLYFPKRLTGARLRAKKLLRSKEDFAQEEDQIRLRGGRKEDFETASTGRDSAISCCLEGRQCAGTTGHGAGRE</sequence>
<dbReference type="EMBL" id="MU864441">
    <property type="protein sequence ID" value="KAK4185749.1"/>
    <property type="molecule type" value="Genomic_DNA"/>
</dbReference>
<feature type="transmembrane region" description="Helical" evidence="1">
    <location>
        <begin position="168"/>
        <end position="188"/>
    </location>
</feature>
<gene>
    <name evidence="2" type="ORF">QBC35DRAFT_297714</name>
</gene>
<feature type="transmembrane region" description="Helical" evidence="1">
    <location>
        <begin position="60"/>
        <end position="80"/>
    </location>
</feature>
<feature type="transmembrane region" description="Helical" evidence="1">
    <location>
        <begin position="125"/>
        <end position="147"/>
    </location>
</feature>
<feature type="transmembrane region" description="Helical" evidence="1">
    <location>
        <begin position="242"/>
        <end position="262"/>
    </location>
</feature>
<name>A0AAN6WPE0_9PEZI</name>
<keyword evidence="1" id="KW-0812">Transmembrane</keyword>
<dbReference type="AlphaFoldDB" id="A0AAN6WPE0"/>
<evidence type="ECO:0000256" key="1">
    <source>
        <dbReference type="SAM" id="Phobius"/>
    </source>
</evidence>
<keyword evidence="1" id="KW-0472">Membrane</keyword>
<feature type="transmembrane region" description="Helical" evidence="1">
    <location>
        <begin position="87"/>
        <end position="105"/>
    </location>
</feature>
<dbReference type="Proteomes" id="UP001302126">
    <property type="component" value="Unassembled WGS sequence"/>
</dbReference>
<protein>
    <submittedName>
        <fullName evidence="2">Uncharacterized protein</fullName>
    </submittedName>
</protein>
<feature type="transmembrane region" description="Helical" evidence="1">
    <location>
        <begin position="303"/>
        <end position="322"/>
    </location>
</feature>
<accession>A0AAN6WPE0</accession>
<comment type="caution">
    <text evidence="2">The sequence shown here is derived from an EMBL/GenBank/DDBJ whole genome shotgun (WGS) entry which is preliminary data.</text>
</comment>
<reference evidence="2" key="1">
    <citation type="journal article" date="2023" name="Mol. Phylogenet. Evol.">
        <title>Genome-scale phylogeny and comparative genomics of the fungal order Sordariales.</title>
        <authorList>
            <person name="Hensen N."/>
            <person name="Bonometti L."/>
            <person name="Westerberg I."/>
            <person name="Brannstrom I.O."/>
            <person name="Guillou S."/>
            <person name="Cros-Aarteil S."/>
            <person name="Calhoun S."/>
            <person name="Haridas S."/>
            <person name="Kuo A."/>
            <person name="Mondo S."/>
            <person name="Pangilinan J."/>
            <person name="Riley R."/>
            <person name="LaButti K."/>
            <person name="Andreopoulos B."/>
            <person name="Lipzen A."/>
            <person name="Chen C."/>
            <person name="Yan M."/>
            <person name="Daum C."/>
            <person name="Ng V."/>
            <person name="Clum A."/>
            <person name="Steindorff A."/>
            <person name="Ohm R.A."/>
            <person name="Martin F."/>
            <person name="Silar P."/>
            <person name="Natvig D.O."/>
            <person name="Lalanne C."/>
            <person name="Gautier V."/>
            <person name="Ament-Velasquez S.L."/>
            <person name="Kruys A."/>
            <person name="Hutchinson M.I."/>
            <person name="Powell A.J."/>
            <person name="Barry K."/>
            <person name="Miller A.N."/>
            <person name="Grigoriev I.V."/>
            <person name="Debuchy R."/>
            <person name="Gladieux P."/>
            <person name="Hiltunen Thoren M."/>
            <person name="Johannesson H."/>
        </authorList>
    </citation>
    <scope>NUCLEOTIDE SEQUENCE</scope>
    <source>
        <strain evidence="2">PSN309</strain>
    </source>
</reference>
<proteinExistence type="predicted"/>
<keyword evidence="1" id="KW-1133">Transmembrane helix</keyword>
<evidence type="ECO:0000313" key="3">
    <source>
        <dbReference type="Proteomes" id="UP001302126"/>
    </source>
</evidence>
<reference evidence="2" key="2">
    <citation type="submission" date="2023-05" db="EMBL/GenBank/DDBJ databases">
        <authorList>
            <consortium name="Lawrence Berkeley National Laboratory"/>
            <person name="Steindorff A."/>
            <person name="Hensen N."/>
            <person name="Bonometti L."/>
            <person name="Westerberg I."/>
            <person name="Brannstrom I.O."/>
            <person name="Guillou S."/>
            <person name="Cros-Aarteil S."/>
            <person name="Calhoun S."/>
            <person name="Haridas S."/>
            <person name="Kuo A."/>
            <person name="Mondo S."/>
            <person name="Pangilinan J."/>
            <person name="Riley R."/>
            <person name="Labutti K."/>
            <person name="Andreopoulos B."/>
            <person name="Lipzen A."/>
            <person name="Chen C."/>
            <person name="Yanf M."/>
            <person name="Daum C."/>
            <person name="Ng V."/>
            <person name="Clum A."/>
            <person name="Ohm R."/>
            <person name="Martin F."/>
            <person name="Silar P."/>
            <person name="Natvig D."/>
            <person name="Lalanne C."/>
            <person name="Gautier V."/>
            <person name="Ament-Velasquez S.L."/>
            <person name="Kruys A."/>
            <person name="Hutchinson M.I."/>
            <person name="Powell A.J."/>
            <person name="Barry K."/>
            <person name="Miller A.N."/>
            <person name="Grigoriev I.V."/>
            <person name="Debuchy R."/>
            <person name="Gladieux P."/>
            <person name="Thoren M.H."/>
            <person name="Johannesson H."/>
        </authorList>
    </citation>
    <scope>NUCLEOTIDE SEQUENCE</scope>
    <source>
        <strain evidence="2">PSN309</strain>
    </source>
</reference>
<feature type="transmembrane region" description="Helical" evidence="1">
    <location>
        <begin position="200"/>
        <end position="221"/>
    </location>
</feature>
<organism evidence="2 3">
    <name type="scientific">Podospora australis</name>
    <dbReference type="NCBI Taxonomy" id="1536484"/>
    <lineage>
        <taxon>Eukaryota</taxon>
        <taxon>Fungi</taxon>
        <taxon>Dikarya</taxon>
        <taxon>Ascomycota</taxon>
        <taxon>Pezizomycotina</taxon>
        <taxon>Sordariomycetes</taxon>
        <taxon>Sordariomycetidae</taxon>
        <taxon>Sordariales</taxon>
        <taxon>Podosporaceae</taxon>
        <taxon>Podospora</taxon>
    </lineage>
</organism>
<keyword evidence="3" id="KW-1185">Reference proteome</keyword>
<evidence type="ECO:0000313" key="2">
    <source>
        <dbReference type="EMBL" id="KAK4185749.1"/>
    </source>
</evidence>